<sequence>MVYGSMNRYIAGWALRLRTVGLGSLVMDATLDDEAFALCTRHHGLCVRAGISVLNKYTLLLLALQMGLDVMWLDFDIFLVQHPTKAIEKAAVGSDLLMGYDLESDCLCNGFFFIRSSEKTHRWLFEMVRWLYDHPYEHDQRAIGAFLNYTERISISEEELPPIPRWHVFDEENSFINYGSWLGDFDQLVLVHFVDGSAFSLYGRPSWDPSIPLAKKQQVEASESGAESGPATSTMDEFYDLEAAAQPQLDGRLRALLQSKVRAKPERLGAVLHLSNQQHYMNVGSNRWPRKKQKCGILPMVVSAHPGYGWLAEHGSRAQGVYV</sequence>
<reference evidence="3" key="1">
    <citation type="submission" date="2023-08" db="EMBL/GenBank/DDBJ databases">
        <authorList>
            <person name="Chen Y."/>
            <person name="Shah S."/>
            <person name="Dougan E. K."/>
            <person name="Thang M."/>
            <person name="Chan C."/>
        </authorList>
    </citation>
    <scope>NUCLEOTIDE SEQUENCE</scope>
</reference>
<dbReference type="Pfam" id="PF03407">
    <property type="entry name" value="Nucleotid_trans"/>
    <property type="match status" value="1"/>
</dbReference>
<accession>A0AA36J290</accession>
<comment type="caution">
    <text evidence="3">The sequence shown here is derived from an EMBL/GenBank/DDBJ whole genome shotgun (WGS) entry which is preliminary data.</text>
</comment>
<organism evidence="3 4">
    <name type="scientific">Effrenium voratum</name>
    <dbReference type="NCBI Taxonomy" id="2562239"/>
    <lineage>
        <taxon>Eukaryota</taxon>
        <taxon>Sar</taxon>
        <taxon>Alveolata</taxon>
        <taxon>Dinophyceae</taxon>
        <taxon>Suessiales</taxon>
        <taxon>Symbiodiniaceae</taxon>
        <taxon>Effrenium</taxon>
    </lineage>
</organism>
<gene>
    <name evidence="3" type="ORF">EVOR1521_LOCUS21743</name>
</gene>
<keyword evidence="4" id="KW-1185">Reference proteome</keyword>
<evidence type="ECO:0000313" key="4">
    <source>
        <dbReference type="Proteomes" id="UP001178507"/>
    </source>
</evidence>
<dbReference type="InterPro" id="IPR005069">
    <property type="entry name" value="Nucl-diP-sugar_transferase"/>
</dbReference>
<feature type="region of interest" description="Disordered" evidence="1">
    <location>
        <begin position="214"/>
        <end position="233"/>
    </location>
</feature>
<dbReference type="AlphaFoldDB" id="A0AA36J290"/>
<dbReference type="Proteomes" id="UP001178507">
    <property type="component" value="Unassembled WGS sequence"/>
</dbReference>
<proteinExistence type="predicted"/>
<name>A0AA36J290_9DINO</name>
<feature type="domain" description="Nucleotide-diphospho-sugar transferase" evidence="2">
    <location>
        <begin position="55"/>
        <end position="151"/>
    </location>
</feature>
<protein>
    <recommendedName>
        <fullName evidence="2">Nucleotide-diphospho-sugar transferase domain-containing protein</fullName>
    </recommendedName>
</protein>
<dbReference type="EMBL" id="CAUJNA010003279">
    <property type="protein sequence ID" value="CAJ1397797.1"/>
    <property type="molecule type" value="Genomic_DNA"/>
</dbReference>
<evidence type="ECO:0000313" key="3">
    <source>
        <dbReference type="EMBL" id="CAJ1397797.1"/>
    </source>
</evidence>
<evidence type="ECO:0000256" key="1">
    <source>
        <dbReference type="SAM" id="MobiDB-lite"/>
    </source>
</evidence>
<evidence type="ECO:0000259" key="2">
    <source>
        <dbReference type="Pfam" id="PF03407"/>
    </source>
</evidence>